<comment type="caution">
    <text evidence="8">The sequence shown here is derived from an EMBL/GenBank/DDBJ whole genome shotgun (WGS) entry which is preliminary data.</text>
</comment>
<dbReference type="Proteomes" id="UP000078316">
    <property type="component" value="Unassembled WGS sequence"/>
</dbReference>
<accession>A0A179SIC5</accession>
<dbReference type="NCBIfam" id="NF004654">
    <property type="entry name" value="PRK06004.1"/>
    <property type="match status" value="1"/>
</dbReference>
<dbReference type="OrthoDB" id="9788334at2"/>
<evidence type="ECO:0000256" key="3">
    <source>
        <dbReference type="ARBA" id="ARBA00014376"/>
    </source>
</evidence>
<comment type="subunit">
    <text evidence="6">The basal body constitutes a major portion of the flagellar organelle and consists of a number of rings mounted on a central rod.</text>
</comment>
<dbReference type="AlphaFoldDB" id="A0A179SIC5"/>
<sequence length="134" mass="14366">MSVTDLPVVAMLRNRMQWQQTRQKVLAENVANADTPGFRARDLKAPRFQPDGALAAAGLPAIGVERTAGMHLAGTGPGGPAEERAGTRFEMMPSGNAVSLEDEMLKAADNQGDYQLASLLYRKSLQTLRTAVGK</sequence>
<dbReference type="GO" id="GO:0071973">
    <property type="term" value="P:bacterial-type flagellum-dependent cell motility"/>
    <property type="evidence" value="ECO:0007669"/>
    <property type="project" value="InterPro"/>
</dbReference>
<dbReference type="STRING" id="427683.A5481_01755"/>
<evidence type="ECO:0000256" key="2">
    <source>
        <dbReference type="ARBA" id="ARBA00009677"/>
    </source>
</evidence>
<dbReference type="Pfam" id="PF00460">
    <property type="entry name" value="Flg_bb_rod"/>
    <property type="match status" value="1"/>
</dbReference>
<comment type="function">
    <text evidence="5 6">Structural component of flagellum, the bacterial motility apparatus. Part of the rod structure of flagellar basal body.</text>
</comment>
<dbReference type="InterPro" id="IPR001444">
    <property type="entry name" value="Flag_bb_rod_N"/>
</dbReference>
<keyword evidence="8" id="KW-0969">Cilium</keyword>
<keyword evidence="8" id="KW-0966">Cell projection</keyword>
<comment type="similarity">
    <text evidence="2 6">Belongs to the flagella basal body rod proteins family.</text>
</comment>
<dbReference type="GO" id="GO:0030694">
    <property type="term" value="C:bacterial-type flagellum basal body, rod"/>
    <property type="evidence" value="ECO:0007669"/>
    <property type="project" value="InterPro"/>
</dbReference>
<evidence type="ECO:0000259" key="7">
    <source>
        <dbReference type="Pfam" id="PF00460"/>
    </source>
</evidence>
<evidence type="ECO:0000256" key="6">
    <source>
        <dbReference type="PIRNR" id="PIRNR002889"/>
    </source>
</evidence>
<dbReference type="PIRSF" id="PIRSF002889">
    <property type="entry name" value="Rod_FlgB"/>
    <property type="match status" value="1"/>
</dbReference>
<dbReference type="RefSeq" id="WP_048435105.1">
    <property type="nucleotide sequence ID" value="NZ_LWHQ01000006.1"/>
</dbReference>
<evidence type="ECO:0000256" key="4">
    <source>
        <dbReference type="ARBA" id="ARBA00023143"/>
    </source>
</evidence>
<evidence type="ECO:0000256" key="1">
    <source>
        <dbReference type="ARBA" id="ARBA00004117"/>
    </source>
</evidence>
<name>A0A179SIC5_9HYPH</name>
<reference evidence="8 9" key="1">
    <citation type="submission" date="2016-04" db="EMBL/GenBank/DDBJ databases">
        <authorList>
            <person name="Evans L.H."/>
            <person name="Alamgir A."/>
            <person name="Owens N."/>
            <person name="Weber N.D."/>
            <person name="Virtaneva K."/>
            <person name="Barbian K."/>
            <person name="Babar A."/>
            <person name="Rosenke K."/>
        </authorList>
    </citation>
    <scope>NUCLEOTIDE SEQUENCE [LARGE SCALE GENOMIC DNA]</scope>
    <source>
        <strain evidence="8 9">PMB02</strain>
    </source>
</reference>
<keyword evidence="8" id="KW-0282">Flagellum</keyword>
<organism evidence="8 9">
    <name type="scientific">Methylobacterium platani</name>
    <dbReference type="NCBI Taxonomy" id="427683"/>
    <lineage>
        <taxon>Bacteria</taxon>
        <taxon>Pseudomonadati</taxon>
        <taxon>Pseudomonadota</taxon>
        <taxon>Alphaproteobacteria</taxon>
        <taxon>Hyphomicrobiales</taxon>
        <taxon>Methylobacteriaceae</taxon>
        <taxon>Methylobacterium</taxon>
    </lineage>
</organism>
<keyword evidence="4 6" id="KW-0975">Bacterial flagellum</keyword>
<proteinExistence type="inferred from homology"/>
<comment type="subcellular location">
    <subcellularLocation>
        <location evidence="1 6">Bacterial flagellum basal body</location>
    </subcellularLocation>
</comment>
<evidence type="ECO:0000256" key="5">
    <source>
        <dbReference type="ARBA" id="ARBA00024934"/>
    </source>
</evidence>
<feature type="domain" description="Flagellar basal body rod protein N-terminal" evidence="7">
    <location>
        <begin position="13"/>
        <end position="39"/>
    </location>
</feature>
<dbReference type="InterPro" id="IPR006300">
    <property type="entry name" value="FlgB"/>
</dbReference>
<protein>
    <recommendedName>
        <fullName evidence="3 6">Flagellar basal body rod protein FlgB</fullName>
    </recommendedName>
</protein>
<evidence type="ECO:0000313" key="8">
    <source>
        <dbReference type="EMBL" id="OAS27182.1"/>
    </source>
</evidence>
<dbReference type="EMBL" id="LWHQ01000006">
    <property type="protein sequence ID" value="OAS27182.1"/>
    <property type="molecule type" value="Genomic_DNA"/>
</dbReference>
<gene>
    <name evidence="8" type="primary">flgB</name>
    <name evidence="8" type="ORF">A5481_01755</name>
</gene>
<evidence type="ECO:0000313" key="9">
    <source>
        <dbReference type="Proteomes" id="UP000078316"/>
    </source>
</evidence>